<proteinExistence type="predicted"/>
<dbReference type="SUPFAM" id="SSF89447">
    <property type="entry name" value="AbrB/MazE/MraZ-like"/>
    <property type="match status" value="1"/>
</dbReference>
<accession>A0A1G2GX86</accession>
<reference evidence="2 3" key="1">
    <citation type="journal article" date="2016" name="Nat. Commun.">
        <title>Thousands of microbial genomes shed light on interconnected biogeochemical processes in an aquifer system.</title>
        <authorList>
            <person name="Anantharaman K."/>
            <person name="Brown C.T."/>
            <person name="Hug L.A."/>
            <person name="Sharon I."/>
            <person name="Castelle C.J."/>
            <person name="Probst A.J."/>
            <person name="Thomas B.C."/>
            <person name="Singh A."/>
            <person name="Wilkins M.J."/>
            <person name="Karaoz U."/>
            <person name="Brodie E.L."/>
            <person name="Williams K.H."/>
            <person name="Hubbard S.S."/>
            <person name="Banfield J.F."/>
        </authorList>
    </citation>
    <scope>NUCLEOTIDE SEQUENCE [LARGE SCALE GENOMIC DNA]</scope>
</reference>
<sequence>MARLGLSRQIAIPKKLHDELGLEPGDYFEVTREKDTIVFKPKVLMDKTIQKRLEKAEKAYKKGKYKGPFKSASAVLLAVKQSRHEGHSH</sequence>
<dbReference type="Proteomes" id="UP000178186">
    <property type="component" value="Unassembled WGS sequence"/>
</dbReference>
<gene>
    <name evidence="2" type="ORF">A3H64_00825</name>
</gene>
<feature type="domain" description="SpoVT-AbrB" evidence="1">
    <location>
        <begin position="2"/>
        <end position="47"/>
    </location>
</feature>
<dbReference type="Gene3D" id="2.10.260.10">
    <property type="match status" value="1"/>
</dbReference>
<dbReference type="GO" id="GO:0003677">
    <property type="term" value="F:DNA binding"/>
    <property type="evidence" value="ECO:0007669"/>
    <property type="project" value="InterPro"/>
</dbReference>
<organism evidence="2 3">
    <name type="scientific">Candidatus Ryanbacteria bacterium RIFCSPLOWO2_02_FULL_45_11c</name>
    <dbReference type="NCBI Taxonomy" id="1802128"/>
    <lineage>
        <taxon>Bacteria</taxon>
        <taxon>Candidatus Ryaniibacteriota</taxon>
    </lineage>
</organism>
<protein>
    <recommendedName>
        <fullName evidence="1">SpoVT-AbrB domain-containing protein</fullName>
    </recommendedName>
</protein>
<dbReference type="InterPro" id="IPR007159">
    <property type="entry name" value="SpoVT-AbrB_dom"/>
</dbReference>
<dbReference type="EMBL" id="MHNY01000038">
    <property type="protein sequence ID" value="OGZ54827.1"/>
    <property type="molecule type" value="Genomic_DNA"/>
</dbReference>
<dbReference type="InterPro" id="IPR037914">
    <property type="entry name" value="SpoVT-AbrB_sf"/>
</dbReference>
<dbReference type="AlphaFoldDB" id="A0A1G2GX86"/>
<comment type="caution">
    <text evidence="2">The sequence shown here is derived from an EMBL/GenBank/DDBJ whole genome shotgun (WGS) entry which is preliminary data.</text>
</comment>
<dbReference type="NCBIfam" id="TIGR01439">
    <property type="entry name" value="lp_hng_hel_AbrB"/>
    <property type="match status" value="1"/>
</dbReference>
<evidence type="ECO:0000313" key="3">
    <source>
        <dbReference type="Proteomes" id="UP000178186"/>
    </source>
</evidence>
<dbReference type="SMART" id="SM00966">
    <property type="entry name" value="SpoVT_AbrB"/>
    <property type="match status" value="1"/>
</dbReference>
<dbReference type="Pfam" id="PF04014">
    <property type="entry name" value="MazE_antitoxin"/>
    <property type="match status" value="1"/>
</dbReference>
<name>A0A1G2GX86_9BACT</name>
<evidence type="ECO:0000313" key="2">
    <source>
        <dbReference type="EMBL" id="OGZ54827.1"/>
    </source>
</evidence>
<evidence type="ECO:0000259" key="1">
    <source>
        <dbReference type="SMART" id="SM00966"/>
    </source>
</evidence>